<evidence type="ECO:0000256" key="2">
    <source>
        <dbReference type="ARBA" id="ARBA00022448"/>
    </source>
</evidence>
<dbReference type="GO" id="GO:0006405">
    <property type="term" value="P:RNA export from nucleus"/>
    <property type="evidence" value="ECO:0007669"/>
    <property type="project" value="TreeGrafter"/>
</dbReference>
<protein>
    <submittedName>
        <fullName evidence="6">DgyrCDS8487</fullName>
    </submittedName>
</protein>
<feature type="region of interest" description="Disordered" evidence="4">
    <location>
        <begin position="1226"/>
        <end position="1259"/>
    </location>
</feature>
<evidence type="ECO:0000256" key="1">
    <source>
        <dbReference type="ARBA" id="ARBA00004123"/>
    </source>
</evidence>
<dbReference type="InterPro" id="IPR039462">
    <property type="entry name" value="Nup159/Nup146_N"/>
</dbReference>
<evidence type="ECO:0000256" key="4">
    <source>
        <dbReference type="SAM" id="MobiDB-lite"/>
    </source>
</evidence>
<dbReference type="EMBL" id="CAJFCJ010000011">
    <property type="protein sequence ID" value="CAD5119907.1"/>
    <property type="molecule type" value="Genomic_DNA"/>
</dbReference>
<dbReference type="SUPFAM" id="SSF117289">
    <property type="entry name" value="Nucleoporin domain"/>
    <property type="match status" value="1"/>
</dbReference>
<organism evidence="6 7">
    <name type="scientific">Dimorphilus gyrociliatus</name>
    <dbReference type="NCBI Taxonomy" id="2664684"/>
    <lineage>
        <taxon>Eukaryota</taxon>
        <taxon>Metazoa</taxon>
        <taxon>Spiralia</taxon>
        <taxon>Lophotrochozoa</taxon>
        <taxon>Annelida</taxon>
        <taxon>Polychaeta</taxon>
        <taxon>Polychaeta incertae sedis</taxon>
        <taxon>Dinophilidae</taxon>
        <taxon>Dimorphilus</taxon>
    </lineage>
</organism>
<comment type="subcellular location">
    <subcellularLocation>
        <location evidence="1">Nucleus</location>
    </subcellularLocation>
</comment>
<accession>A0A7I8VVB6</accession>
<feature type="region of interest" description="Disordered" evidence="4">
    <location>
        <begin position="1318"/>
        <end position="1339"/>
    </location>
</feature>
<dbReference type="GO" id="GO:0005643">
    <property type="term" value="C:nuclear pore"/>
    <property type="evidence" value="ECO:0007669"/>
    <property type="project" value="TreeGrafter"/>
</dbReference>
<feature type="compositionally biased region" description="Polar residues" evidence="4">
    <location>
        <begin position="1328"/>
        <end position="1339"/>
    </location>
</feature>
<proteinExistence type="predicted"/>
<dbReference type="Gene3D" id="2.130.10.10">
    <property type="entry name" value="YVTN repeat-like/Quinoprotein amine dehydrogenase"/>
    <property type="match status" value="1"/>
</dbReference>
<dbReference type="Pfam" id="PF16755">
    <property type="entry name" value="Beta-prop_NUP159_NUP214"/>
    <property type="match status" value="1"/>
</dbReference>
<dbReference type="InterPro" id="IPR015943">
    <property type="entry name" value="WD40/YVTN_repeat-like_dom_sf"/>
</dbReference>
<dbReference type="PANTHER" id="PTHR23193:SF46">
    <property type="entry name" value="NUCLEAR PORE COMPLEX PROTEIN NUP214"/>
    <property type="match status" value="1"/>
</dbReference>
<dbReference type="InterPro" id="IPR026054">
    <property type="entry name" value="Nucleoporin"/>
</dbReference>
<evidence type="ECO:0000256" key="3">
    <source>
        <dbReference type="ARBA" id="ARBA00023242"/>
    </source>
</evidence>
<evidence type="ECO:0000313" key="6">
    <source>
        <dbReference type="EMBL" id="CAD5119907.1"/>
    </source>
</evidence>
<reference evidence="6 7" key="1">
    <citation type="submission" date="2020-08" db="EMBL/GenBank/DDBJ databases">
        <authorList>
            <person name="Hejnol A."/>
        </authorList>
    </citation>
    <scope>NUCLEOTIDE SEQUENCE [LARGE SCALE GENOMIC DNA]</scope>
</reference>
<dbReference type="PANTHER" id="PTHR23193">
    <property type="entry name" value="NUCLEAR PORE COMPLEX PROTEIN NUP"/>
    <property type="match status" value="1"/>
</dbReference>
<keyword evidence="3" id="KW-0539">Nucleus</keyword>
<dbReference type="GO" id="GO:0006606">
    <property type="term" value="P:protein import into nucleus"/>
    <property type="evidence" value="ECO:0007669"/>
    <property type="project" value="TreeGrafter"/>
</dbReference>
<feature type="compositionally biased region" description="Polar residues" evidence="4">
    <location>
        <begin position="1229"/>
        <end position="1259"/>
    </location>
</feature>
<comment type="caution">
    <text evidence="6">The sequence shown here is derived from an EMBL/GenBank/DDBJ whole genome shotgun (WGS) entry which is preliminary data.</text>
</comment>
<evidence type="ECO:0000313" key="7">
    <source>
        <dbReference type="Proteomes" id="UP000549394"/>
    </source>
</evidence>
<keyword evidence="2" id="KW-0813">Transport</keyword>
<dbReference type="OrthoDB" id="248320at2759"/>
<feature type="domain" description="Nucleoporin Nup159/Nup146 N-terminal" evidence="5">
    <location>
        <begin position="401"/>
        <end position="753"/>
    </location>
</feature>
<keyword evidence="7" id="KW-1185">Reference proteome</keyword>
<dbReference type="Proteomes" id="UP000549394">
    <property type="component" value="Unassembled WGS sequence"/>
</dbReference>
<evidence type="ECO:0000259" key="5">
    <source>
        <dbReference type="Pfam" id="PF16755"/>
    </source>
</evidence>
<dbReference type="GO" id="GO:0017056">
    <property type="term" value="F:structural constituent of nuclear pore"/>
    <property type="evidence" value="ECO:0007669"/>
    <property type="project" value="TreeGrafter"/>
</dbReference>
<gene>
    <name evidence="6" type="ORF">DGYR_LOCUS8083</name>
</gene>
<sequence>MKSVSVDPKVKIIIDEIIHHKRNRFGLIVGYNLNNKFFIVHVLECPDILDEADDSEKLTELEKLRSLLDDVIRLLPGGLNILGAFSTSTENQLQVKFVQYNAKLFSNGNLSLVDWREENKAFEYLEFTSTLNLQLNLNKKEKTYKQVKTWLKNFNPKFLVDGQNERGLITKSTNIVKELDILTKMSEECISNHSSLRGYVKLRAILPMLKNLTYEHVFEALCQDANRTVMARINILIENEQIDNKFESCEGHCVPLPRRAMFSINSSSVRFSTYLCVGENESDIPSAVNGVIAGENIVEAEINLEKLEILNDSQFEEAKIKTVKGSETGKLYVSDNQKSISASAFYHRLLHIKIILSNKGKMNLEREVSDCGFSFVLKLRVSPASEETSEQTKKRLNLVATSKYGLIFVACEKGLKTLETKDVVSRSQELNKAAFSTLVEDIQFKHVLEFSSTPVHVSLNANQTILSVVVAKNNFYFALLFDVHSFAKDAKNLPQPFVEAKLSDEPNEELMDLAWNPGLEMFNQFAYCLSSGRCRIMEILKGDDIKIISSLTDKENCTCLCWSPKGKQLVVGKMNGTLTQYDCQFTLKRHLDKSPMFSDPVKSITDVLWVSTYCFFAAYESLSEQNNEISIVLINAPKNQNLQYIDYKDVCFNLSDTRMGKYYFRQIASWNGLILAMSAGGSDVALLGKSTDQKNWEKYRFEDNFRAETPLSSANSDDTFPIGMDLDFTSTEKFLLDKGVEHPAVPIVTILTTDWVLTTFRIFYENQPSIVQQEELLESSKARKIKSLDLASSSSINPVLSNYSSASLPVFNETKKIDSVKSATHTTAQESQKQAIQPLGEATYAPNRSPAVARTLKFGDSRNEVIHPQTTSLPTKTTRKSTETNNALQTKFKIFQCELSECNKKIHKIYDDVMNSPINVVTTDRMNNLLTKIDDTNDFITDFKKKIKKQKQIMEDFDMEYQQNITSYKYITWKVENYQSPKILEQMSLRPLEPVLKQKWVEVQSKEWDIRQKIETLHSIVSTKESLDKNKTKTIHSDLIISTLASHRKTIDTFKLQLDNLAKDFERFIVRHAVRNNLENKELKREKHKLMKNSLISRKINKVECLSQSTFTLAETSIKLNKLQESEIIKTANNSALESSRDAQFGAPVAHSTPFVKTDDGKKGKIFGSSATFIKPQPTLGQNLPKPNLSTFRVTIKEDSKPLNADQMKTFSNVIPIKVKEAELKEASDGSSIPNPNQITTDQKSVSNIQKEKPQQSSQIASVFKTDKLETVNITDSCFKLPTAVSTQSKVMLEPNTLSAESKNEDLALKTADSDFKFSVPRKPDSNPPLNSAENSNIKSGAPVTGSLFSSKINPSVIQKTLADNSSAFTFTTTSSTSMSSLVSATNAPISKPTQNIETSKSETKVPSFSFPHSTQLLFKTKADAMIATSSTDVNTSTFDQKTAFSLPKSTEALFNPSNNIGSISTVVGETTKTSMGIASTDQKPLFSTAITSSSSVFGSQISAAPFSSHQTRNNTFGSGGFMSGLGKPNQLNENNTNVFGTTNFPNTGSQSNIFDSKPTVSTSTFGGGQFTSGSTNVAKSGFGDFAMTSNSGAFGSTSTFGSSPAFGGGPTFGGSSGLAGLSSNTNTTIFGSSTASTGFGAIASSSTPTFGNLAQQGSLFDSSKPTGVSFTAYRS</sequence>
<dbReference type="GO" id="GO:0008139">
    <property type="term" value="F:nuclear localization sequence binding"/>
    <property type="evidence" value="ECO:0007669"/>
    <property type="project" value="TreeGrafter"/>
</dbReference>
<name>A0A7I8VVB6_9ANNE</name>